<evidence type="ECO:0000313" key="13">
    <source>
        <dbReference type="EMBL" id="SIR85481.1"/>
    </source>
</evidence>
<dbReference type="GO" id="GO:0006094">
    <property type="term" value="P:gluconeogenesis"/>
    <property type="evidence" value="ECO:0007669"/>
    <property type="project" value="UniProtKB-KW"/>
</dbReference>
<protein>
    <recommendedName>
        <fullName evidence="11">L-serine dehydratase</fullName>
        <ecNumber evidence="11">4.3.1.17</ecNumber>
    </recommendedName>
</protein>
<comment type="catalytic activity">
    <reaction evidence="10 11">
        <text>L-serine = pyruvate + NH4(+)</text>
        <dbReference type="Rhea" id="RHEA:19169"/>
        <dbReference type="ChEBI" id="CHEBI:15361"/>
        <dbReference type="ChEBI" id="CHEBI:28938"/>
        <dbReference type="ChEBI" id="CHEBI:33384"/>
        <dbReference type="EC" id="4.3.1.17"/>
    </reaction>
</comment>
<evidence type="ECO:0000313" key="14">
    <source>
        <dbReference type="Proteomes" id="UP000185829"/>
    </source>
</evidence>
<dbReference type="EMBL" id="FTMX01000006">
    <property type="protein sequence ID" value="SIR85481.1"/>
    <property type="molecule type" value="Genomic_DNA"/>
</dbReference>
<evidence type="ECO:0000256" key="2">
    <source>
        <dbReference type="ARBA" id="ARBA00004742"/>
    </source>
</evidence>
<dbReference type="Pfam" id="PF03313">
    <property type="entry name" value="SDH_alpha"/>
    <property type="match status" value="1"/>
</dbReference>
<dbReference type="PANTHER" id="PTHR30182:SF1">
    <property type="entry name" value="L-SERINE DEHYDRATASE 1"/>
    <property type="match status" value="1"/>
</dbReference>
<feature type="domain" description="Serine dehydratase-like alpha subunit" evidence="12">
    <location>
        <begin position="15"/>
        <end position="274"/>
    </location>
</feature>
<accession>A0A9X8RC49</accession>
<evidence type="ECO:0000256" key="6">
    <source>
        <dbReference type="ARBA" id="ARBA00022723"/>
    </source>
</evidence>
<dbReference type="GO" id="GO:0051539">
    <property type="term" value="F:4 iron, 4 sulfur cluster binding"/>
    <property type="evidence" value="ECO:0007669"/>
    <property type="project" value="UniProtKB-UniRule"/>
</dbReference>
<keyword evidence="7 11" id="KW-0408">Iron</keyword>
<keyword evidence="5 11" id="KW-0004">4Fe-4S</keyword>
<dbReference type="PANTHER" id="PTHR30182">
    <property type="entry name" value="L-SERINE DEHYDRATASE"/>
    <property type="match status" value="1"/>
</dbReference>
<sequence>MFRNVAELVELAESKNVKIAEIMILQEMEFSSLSREQIIEKMDRNLTVMEQAVERGLKGVQSVTGLTGGDAVLLQNYIKSGKALAGDLLLDAVSKAVATNEVNAAMGMICATPTAGSAGVVPGTLFAVKEKLNPTRAEMIEFLFTSAAFGFVVANNASISGAAGGCQAEVGSASGMAAAAIVEMAGGTPSQAAEAMAITLKNMLGLVCDPVAGLVEVPCVKRNAMGASNAITAADMALAGITSRIPCDEVIDAMYKIGLTMPVALRETAEGGLAATPTGRRLAKEIFGSYK</sequence>
<dbReference type="GO" id="GO:0003941">
    <property type="term" value="F:L-serine ammonia-lyase activity"/>
    <property type="evidence" value="ECO:0007669"/>
    <property type="project" value="UniProtKB-UniRule"/>
</dbReference>
<organism evidence="13 14">
    <name type="scientific">Peribacillus simplex</name>
    <dbReference type="NCBI Taxonomy" id="1478"/>
    <lineage>
        <taxon>Bacteria</taxon>
        <taxon>Bacillati</taxon>
        <taxon>Bacillota</taxon>
        <taxon>Bacilli</taxon>
        <taxon>Bacillales</taxon>
        <taxon>Bacillaceae</taxon>
        <taxon>Peribacillus</taxon>
    </lineage>
</organism>
<comment type="similarity">
    <text evidence="3 11">Belongs to the iron-sulfur dependent L-serine dehydratase family.</text>
</comment>
<evidence type="ECO:0000256" key="5">
    <source>
        <dbReference type="ARBA" id="ARBA00022485"/>
    </source>
</evidence>
<evidence type="ECO:0000256" key="4">
    <source>
        <dbReference type="ARBA" id="ARBA00022432"/>
    </source>
</evidence>
<evidence type="ECO:0000256" key="7">
    <source>
        <dbReference type="ARBA" id="ARBA00023004"/>
    </source>
</evidence>
<keyword evidence="6 11" id="KW-0479">Metal-binding</keyword>
<keyword evidence="4 11" id="KW-0312">Gluconeogenesis</keyword>
<reference evidence="13 14" key="1">
    <citation type="submission" date="2017-01" db="EMBL/GenBank/DDBJ databases">
        <authorList>
            <person name="Varghese N."/>
            <person name="Submissions S."/>
        </authorList>
    </citation>
    <scope>NUCLEOTIDE SEQUENCE [LARGE SCALE GENOMIC DNA]</scope>
    <source>
        <strain evidence="13 14">RUG2-6</strain>
    </source>
</reference>
<keyword evidence="8 11" id="KW-0411">Iron-sulfur</keyword>
<dbReference type="AlphaFoldDB" id="A0A9X8RC49"/>
<evidence type="ECO:0000256" key="10">
    <source>
        <dbReference type="ARBA" id="ARBA00049406"/>
    </source>
</evidence>
<proteinExistence type="inferred from homology"/>
<dbReference type="InterPro" id="IPR004642">
    <property type="entry name" value="Ser_deHydtase_asu"/>
</dbReference>
<dbReference type="RefSeq" id="WP_076370250.1">
    <property type="nucleotide sequence ID" value="NZ_CP126106.1"/>
</dbReference>
<dbReference type="NCBIfam" id="TIGR00718">
    <property type="entry name" value="sda_alpha"/>
    <property type="match status" value="1"/>
</dbReference>
<comment type="cofactor">
    <cofactor evidence="1 11">
        <name>[4Fe-4S] cluster</name>
        <dbReference type="ChEBI" id="CHEBI:49883"/>
    </cofactor>
</comment>
<evidence type="ECO:0000256" key="1">
    <source>
        <dbReference type="ARBA" id="ARBA00001966"/>
    </source>
</evidence>
<dbReference type="GO" id="GO:0046872">
    <property type="term" value="F:metal ion binding"/>
    <property type="evidence" value="ECO:0007669"/>
    <property type="project" value="UniProtKB-KW"/>
</dbReference>
<evidence type="ECO:0000256" key="9">
    <source>
        <dbReference type="ARBA" id="ARBA00023239"/>
    </source>
</evidence>
<dbReference type="EC" id="4.3.1.17" evidence="11"/>
<evidence type="ECO:0000256" key="8">
    <source>
        <dbReference type="ARBA" id="ARBA00023014"/>
    </source>
</evidence>
<dbReference type="InterPro" id="IPR005130">
    <property type="entry name" value="Ser_deHydtase-like_asu"/>
</dbReference>
<name>A0A9X8RC49_9BACI</name>
<comment type="pathway">
    <text evidence="2">Carbohydrate biosynthesis; gluconeogenesis.</text>
</comment>
<keyword evidence="9 11" id="KW-0456">Lyase</keyword>
<comment type="caution">
    <text evidence="13">The sequence shown here is derived from an EMBL/GenBank/DDBJ whole genome shotgun (WGS) entry which is preliminary data.</text>
</comment>
<evidence type="ECO:0000259" key="12">
    <source>
        <dbReference type="Pfam" id="PF03313"/>
    </source>
</evidence>
<gene>
    <name evidence="13" type="ORF">SAMN05878482_106196</name>
</gene>
<evidence type="ECO:0000256" key="3">
    <source>
        <dbReference type="ARBA" id="ARBA00008636"/>
    </source>
</evidence>
<dbReference type="Proteomes" id="UP000185829">
    <property type="component" value="Unassembled WGS sequence"/>
</dbReference>
<dbReference type="InterPro" id="IPR051318">
    <property type="entry name" value="Fe-S_L-Ser"/>
</dbReference>
<evidence type="ECO:0000256" key="11">
    <source>
        <dbReference type="RuleBase" id="RU366059"/>
    </source>
</evidence>